<name>A0A0E0ICP5_ORYNI</name>
<evidence type="ECO:0000313" key="2">
    <source>
        <dbReference type="Proteomes" id="UP000006591"/>
    </source>
</evidence>
<organism evidence="1">
    <name type="scientific">Oryza nivara</name>
    <name type="common">Indian wild rice</name>
    <name type="synonym">Oryza sativa f. spontanea</name>
    <dbReference type="NCBI Taxonomy" id="4536"/>
    <lineage>
        <taxon>Eukaryota</taxon>
        <taxon>Viridiplantae</taxon>
        <taxon>Streptophyta</taxon>
        <taxon>Embryophyta</taxon>
        <taxon>Tracheophyta</taxon>
        <taxon>Spermatophyta</taxon>
        <taxon>Magnoliopsida</taxon>
        <taxon>Liliopsida</taxon>
        <taxon>Poales</taxon>
        <taxon>Poaceae</taxon>
        <taxon>BOP clade</taxon>
        <taxon>Oryzoideae</taxon>
        <taxon>Oryzeae</taxon>
        <taxon>Oryzinae</taxon>
        <taxon>Oryza</taxon>
    </lineage>
</organism>
<reference evidence="1" key="2">
    <citation type="submission" date="2018-04" db="EMBL/GenBank/DDBJ databases">
        <title>OnivRS2 (Oryza nivara Reference Sequence Version 2).</title>
        <authorList>
            <person name="Zhang J."/>
            <person name="Kudrna D."/>
            <person name="Lee S."/>
            <person name="Talag J."/>
            <person name="Rajasekar S."/>
            <person name="Welchert J."/>
            <person name="Hsing Y.-I."/>
            <person name="Wing R.A."/>
        </authorList>
    </citation>
    <scope>NUCLEOTIDE SEQUENCE [LARGE SCALE GENOMIC DNA]</scope>
    <source>
        <strain evidence="1">SL10</strain>
    </source>
</reference>
<protein>
    <submittedName>
        <fullName evidence="1">Uncharacterized protein</fullName>
    </submittedName>
</protein>
<proteinExistence type="predicted"/>
<dbReference type="AlphaFoldDB" id="A0A0E0ICP5"/>
<sequence>MAAINTVTPGVRYAKSSSSFPYYDVPSIHKSSAPLFFSAIFVSSEFSPLRDCAFSHGVHRTVFLDVSPTAFLLTVFCCSCRYSICRDNSEWIMHQVLLILLYAVVVGHAEVPLLLPCHSLTQLLLLSLGAGVGKLSMQIGTEHQPLQINVQCANGSLENPLFLILQSKMNPIFILVPFHQINHSITDVSYKLGSPSLQQQLPKIVRLSLVQAAGKIYNLEEISAMPVSAFQGGVTYSAVAKVSSIMSSIKWYYIGCHRCDKGYKLPVTITDKSGSLDAVAFSFVAEDLVELDAAQASQNMKIDSVEHPFPISYVLKRSFSIDDTMPNPLLTSEKYQTT</sequence>
<dbReference type="HOGENOM" id="CLU_691477_0_0_1"/>
<dbReference type="EnsemblPlants" id="ONIVA08G18160.1">
    <property type="protein sequence ID" value="ONIVA08G18160.1"/>
    <property type="gene ID" value="ONIVA08G18160"/>
</dbReference>
<keyword evidence="2" id="KW-1185">Reference proteome</keyword>
<dbReference type="Gramene" id="ONIVA08G18160.1">
    <property type="protein sequence ID" value="ONIVA08G18160.1"/>
    <property type="gene ID" value="ONIVA08G18160"/>
</dbReference>
<evidence type="ECO:0000313" key="1">
    <source>
        <dbReference type="EnsemblPlants" id="ONIVA08G18160.1"/>
    </source>
</evidence>
<accession>A0A0E0ICP5</accession>
<dbReference type="Proteomes" id="UP000006591">
    <property type="component" value="Chromosome 8"/>
</dbReference>
<dbReference type="STRING" id="4536.A0A0E0ICP5"/>
<reference evidence="1" key="1">
    <citation type="submission" date="2015-04" db="UniProtKB">
        <authorList>
            <consortium name="EnsemblPlants"/>
        </authorList>
    </citation>
    <scope>IDENTIFICATION</scope>
    <source>
        <strain evidence="1">SL10</strain>
    </source>
</reference>